<feature type="compositionally biased region" description="Polar residues" evidence="1">
    <location>
        <begin position="873"/>
        <end position="888"/>
    </location>
</feature>
<feature type="compositionally biased region" description="Polar residues" evidence="1">
    <location>
        <begin position="1"/>
        <end position="22"/>
    </location>
</feature>
<feature type="compositionally biased region" description="Low complexity" evidence="1">
    <location>
        <begin position="1744"/>
        <end position="1753"/>
    </location>
</feature>
<feature type="compositionally biased region" description="Polar residues" evidence="1">
    <location>
        <begin position="1803"/>
        <end position="1822"/>
    </location>
</feature>
<feature type="compositionally biased region" description="Polar residues" evidence="1">
    <location>
        <begin position="1405"/>
        <end position="1436"/>
    </location>
</feature>
<evidence type="ECO:0000313" key="2">
    <source>
        <dbReference type="EMBL" id="OAE21035.1"/>
    </source>
</evidence>
<feature type="compositionally biased region" description="Polar residues" evidence="1">
    <location>
        <begin position="760"/>
        <end position="771"/>
    </location>
</feature>
<dbReference type="EMBL" id="LVLJ01003548">
    <property type="protein sequence ID" value="OAE21035.1"/>
    <property type="molecule type" value="Genomic_DNA"/>
</dbReference>
<feature type="compositionally biased region" description="Polar residues" evidence="1">
    <location>
        <begin position="511"/>
        <end position="522"/>
    </location>
</feature>
<feature type="compositionally biased region" description="Polar residues" evidence="1">
    <location>
        <begin position="1237"/>
        <end position="1250"/>
    </location>
</feature>
<feature type="compositionally biased region" description="Basic and acidic residues" evidence="1">
    <location>
        <begin position="1954"/>
        <end position="1972"/>
    </location>
</feature>
<feature type="compositionally biased region" description="Polar residues" evidence="1">
    <location>
        <begin position="2437"/>
        <end position="2448"/>
    </location>
</feature>
<proteinExistence type="predicted"/>
<name>A0A176VM84_MARPO</name>
<feature type="compositionally biased region" description="Low complexity" evidence="1">
    <location>
        <begin position="2393"/>
        <end position="2402"/>
    </location>
</feature>
<feature type="region of interest" description="Disordered" evidence="1">
    <location>
        <begin position="1600"/>
        <end position="1691"/>
    </location>
</feature>
<feature type="region of interest" description="Disordered" evidence="1">
    <location>
        <begin position="2047"/>
        <end position="2167"/>
    </location>
</feature>
<feature type="compositionally biased region" description="Low complexity" evidence="1">
    <location>
        <begin position="1652"/>
        <end position="1664"/>
    </location>
</feature>
<feature type="compositionally biased region" description="Basic and acidic residues" evidence="1">
    <location>
        <begin position="585"/>
        <end position="603"/>
    </location>
</feature>
<feature type="region of interest" description="Disordered" evidence="1">
    <location>
        <begin position="449"/>
        <end position="675"/>
    </location>
</feature>
<feature type="compositionally biased region" description="Basic and acidic residues" evidence="1">
    <location>
        <begin position="1170"/>
        <end position="1182"/>
    </location>
</feature>
<reference evidence="2" key="1">
    <citation type="submission" date="2016-03" db="EMBL/GenBank/DDBJ databases">
        <title>Mechanisms controlling the formation of the plant cell surface in tip-growing cells are functionally conserved among land plants.</title>
        <authorList>
            <person name="Honkanen S."/>
            <person name="Jones V.A."/>
            <person name="Morieri G."/>
            <person name="Champion C."/>
            <person name="Hetherington A.J."/>
            <person name="Kelly S."/>
            <person name="Saint-Marcoux D."/>
            <person name="Proust H."/>
            <person name="Prescott H."/>
            <person name="Dolan L."/>
        </authorList>
    </citation>
    <scope>NUCLEOTIDE SEQUENCE [LARGE SCALE GENOMIC DNA]</scope>
    <source>
        <tissue evidence="2">Whole gametophyte</tissue>
    </source>
</reference>
<feature type="region of interest" description="Disordered" evidence="1">
    <location>
        <begin position="1471"/>
        <end position="1575"/>
    </location>
</feature>
<feature type="compositionally biased region" description="Polar residues" evidence="1">
    <location>
        <begin position="1296"/>
        <end position="1323"/>
    </location>
</feature>
<comment type="caution">
    <text evidence="2">The sequence shown here is derived from an EMBL/GenBank/DDBJ whole genome shotgun (WGS) entry which is preliminary data.</text>
</comment>
<feature type="compositionally biased region" description="Polar residues" evidence="1">
    <location>
        <begin position="2106"/>
        <end position="2130"/>
    </location>
</feature>
<feature type="compositionally biased region" description="Polar residues" evidence="1">
    <location>
        <begin position="1732"/>
        <end position="1743"/>
    </location>
</feature>
<feature type="region of interest" description="Disordered" evidence="1">
    <location>
        <begin position="402"/>
        <end position="434"/>
    </location>
</feature>
<sequence>MQASSDNSVDSHAASAPSSWSGSERKRRLPPGLAFAAVRSWIATWKMRILKMVICFRSSAGTWSRSPSHRFEVSDSYWEDPQPSLSQILGYADQSTSTIPVESQPPESPASPRSPKSPTSPSPPTAQAGVVSKKSADPKIHCDNSPPEAKPSSPLQSICEVAAVPDAKKPLAEKRVRRFKVFRGFVPEDSSKSAPKPRPKRSKKSAPSKERVSCLPCLRKPVPKVDFEQINRLLREKRARDRANAFLAWRKDEFERAKRLAIRCRTSLGLFRIRDLDEDHSQGLDALAWAPPEAMLFTFDHSSFDFIASCYAKRPRLFSNMQKPLLEDETLWRNSLRAYHKSYRTPYGRPSSGHTLSKETFKLSAAEEEGHFLPTRDEGSAAEVSPRMRKFDSMLLDDDRLSRQEPSFEHDSEYAPMKLPNRPQQKTAGTGKFDGHEFKQWKSHEEVFTENREVEHRQAPTQAVQGRLGDSGNKVADGPGSQASDQPWYLENRGSDHFFNSRRHGPDYNWYRQSEAPQSPRQEYNDLQMKRPALPVSPRRSDALSQNVFDISSRKPDLQRMPNPASRRKTSPFNSKSLGGPRRSQSSERRAAAVRDGLRRERPLQVPAHRRGTKKADMVPIVAQGRKQGASPRRTKKTSSNLHKQEKVHSSKSPDCEDFQLQSERSPRKLPDEDKVMPYDLDSIAAQLKDEGHVFSEPIIVMNVNSSIMLPIISSGFGDGGGRAHFNTEESVSRQNGDFASVLQDDRKTEEKETQPPEKNSLQSDAITQDHTVSDVMAPITSTDELTRSEADDDATSSSSSENDPHVSSHSNLDVEQGGRLQTSTLQTDINTQDPIIPNVILPVTGTDSLIGSKASDESTPSRADTTPEGESFYSSRNSSEFGTNEIPSSSDLTSSSFNTASSQLEEDHTHSSDDTDRGRSLIDPRLQDLENSASEVSVESVSNSSSNLQAWVKSIADTSQQYTEERREPASSHVSPPEGETHPRSREESSKLRTPDQQPQSTARKPLMIDEAIQVKLEPGEEFDDQHQTSSETPTPGSPAQRPSMKDEGTQFSAKAAVEKGETPDQYLRPLARLSLNDNGIPFSKPGLYQVLEPPENTSGGRIIATSLTRPVVVAEGLSQESASVKNPVSPSSAQSMETIPSRGRLESLDDSPLKFPGRGRSSRAPSIIHDDREGFDKERNPKHIKIHSFLRSMSTRSTSVELNNLILQELMSRNPTIQGGHTFGDQSDSEDLSPSFETSYPATSSSMEQHSEYDHDNALERPASEESRQIFETQSTLESSSSLRGGETPDSFHTLETPSTEASEGSSTKTPLDTFANSSEDSFGPKSDVSKRGDEVSGHSSEVLHAEISLSTNLETSARRHSTEESQTPVVLHPGKIENLSLEDPSTPVTTSVSARPVEGTAQPISSGLDSQSSPQTERTSTDPATESGSSPIEDQSKSPKHIKIHSFLHSMASRSRSVELDNLLLGKISQSSTDEETPRAREGSLLKPSSVNSITGEEIINPASPQTSDQVVEQRVERNPTGEPSEKSPSKSITHDANHPPGLEDPDSMSRAESQEMLPDSEQSVADYQSKNPKHIKIHSFLHSMAARSRSVELENLIVGSGGQDTGGDSSTVEEPKIDEGSLLNPSSLITAKDSKKPEPSFVRERIESSSAESRVEASSVLTQPDPPPLESSDADDQSKGPRPIKIHSFLHSMATRSRSVELDNLILLGKLANYSGEDSSAPEEPRSRQGSRLNPVNTRSSSSISNSISFDPTMISEKAGSDVTGPITESRINNPRSELSASLDTKHGTAAQVVEDQSHSPQTVHLPSSSQTLASKPTSVEAEHSSVFNIDLSGEPIFQKESRSREVSTTTAGNETNSSVGTDVGKSYPPTYGSEKTVEKVEGRGVDEISPRKSSSSLSLTKSEGDHIVRRSVVDENGRRPSHIKIHSFLHSMASRSRSVELDNLLSARLKEDHRSESSSDIPEDVRTRQGSLLNPSSSRASSVISLNSSDPASETNKDSLVAEITEPNLDRSVVLPSRSGSSSQVSVNSLVSNAVTTAGPAAERHLAEAPPITLVPSSSRSSTNTSQNSLQPNEETTSGPTPDRLLTEDPPTSFDGLVMDSPSSHLSSQNKPVSDPKTTSASLNQEIKKPSFDNSAPRKSSSVASNNPEVQPDPTYDALQDQSRNPNHIKIHSFLHSMASRSRSVELDNLILLGRLNTDTAGESSTSHEEIRNRGGSLLNPSSSRSASTIAIDKASIDPNHKSVQNSEGERSGGEHARTHEGSSGLENPKLLDRLGTDSAGRSLITPEERRISDGSALIPSNSRSASTVTTDTGPLDRTHNLAKESEHEQPSGNDARTREESSDTLLLSPSASSISMDRANHEVQASPGGVSTSDQGRNREGNVFAPSLSHSASSISLDMARQNPTQALFQVSQGKLSTDEETRPREGSALYPTTSRSASTPSLDIGNRGPENRPAEGSPNESLRSRGSSILVDNPSSSSSTSPQTRSQSTTRASTSNDPSEDQSKGPKHIKIHSFLHSMAARSRSVELDKLIMAGVNWDSPDGERQVQRSNSIVAGVTQSLQPSAPTSPTPQIQNHQGETSSSTSAPSENAVESNSSGWMPKWKIDRFADFPPAPLSRVSRNDGEEPPPSTPSRGPPSTPPDQVEFLEAFWGKKASGSLPLDDMDAPADFQSLPTNQIQKNNDDQRESSPFSSTVHQYFLAPDNEKAQIRLVGLLLLPAGASSASALPTKQVLGRLVVDSSGLARLLLIEKDQLEIMELIEERIAV</sequence>
<feature type="region of interest" description="Disordered" evidence="1">
    <location>
        <begin position="187"/>
        <end position="211"/>
    </location>
</feature>
<feature type="compositionally biased region" description="Basic and acidic residues" evidence="1">
    <location>
        <begin position="2253"/>
        <end position="2266"/>
    </location>
</feature>
<feature type="region of interest" description="Disordered" evidence="1">
    <location>
        <begin position="724"/>
        <end position="1066"/>
    </location>
</feature>
<gene>
    <name evidence="2" type="ORF">AXG93_606s1210</name>
</gene>
<evidence type="ECO:0000256" key="1">
    <source>
        <dbReference type="SAM" id="MobiDB-lite"/>
    </source>
</evidence>
<feature type="region of interest" description="Disordered" evidence="1">
    <location>
        <begin position="2205"/>
        <end position="2514"/>
    </location>
</feature>
<feature type="compositionally biased region" description="Basic and acidic residues" evidence="1">
    <location>
        <begin position="1907"/>
        <end position="1920"/>
    </location>
</feature>
<feature type="compositionally biased region" description="Polar residues" evidence="1">
    <location>
        <begin position="2304"/>
        <end position="2318"/>
    </location>
</feature>
<feature type="compositionally biased region" description="Basic and acidic residues" evidence="1">
    <location>
        <begin position="402"/>
        <end position="413"/>
    </location>
</feature>
<feature type="compositionally biased region" description="Basic and acidic residues" evidence="1">
    <location>
        <begin position="1636"/>
        <end position="1651"/>
    </location>
</feature>
<protein>
    <submittedName>
        <fullName evidence="2">Uncharacterized protein</fullName>
    </submittedName>
</protein>
<accession>A0A176VM84</accession>
<feature type="compositionally biased region" description="Polar residues" evidence="1">
    <location>
        <begin position="2349"/>
        <end position="2361"/>
    </location>
</feature>
<feature type="region of interest" description="Disordered" evidence="1">
    <location>
        <begin position="1219"/>
        <end position="1445"/>
    </location>
</feature>
<feature type="compositionally biased region" description="Polar residues" evidence="1">
    <location>
        <begin position="2408"/>
        <end position="2422"/>
    </location>
</feature>
<dbReference type="Proteomes" id="UP000077202">
    <property type="component" value="Unassembled WGS sequence"/>
</dbReference>
<feature type="compositionally biased region" description="Basic residues" evidence="1">
    <location>
        <begin position="195"/>
        <end position="206"/>
    </location>
</feature>
<keyword evidence="3" id="KW-1185">Reference proteome</keyword>
<feature type="region of interest" description="Disordered" evidence="1">
    <location>
        <begin position="2566"/>
        <end position="2604"/>
    </location>
</feature>
<feature type="region of interest" description="Disordered" evidence="1">
    <location>
        <begin position="95"/>
        <end position="154"/>
    </location>
</feature>
<feature type="compositionally biased region" description="Basic and acidic residues" evidence="1">
    <location>
        <begin position="1251"/>
        <end position="1271"/>
    </location>
</feature>
<feature type="compositionally biased region" description="Basic and acidic residues" evidence="1">
    <location>
        <begin position="2320"/>
        <end position="2347"/>
    </location>
</feature>
<feature type="compositionally biased region" description="Polar residues" evidence="1">
    <location>
        <begin position="1774"/>
        <end position="1787"/>
    </location>
</feature>
<feature type="compositionally biased region" description="Polar residues" evidence="1">
    <location>
        <begin position="2137"/>
        <end position="2154"/>
    </location>
</feature>
<feature type="compositionally biased region" description="Polar residues" evidence="1">
    <location>
        <begin position="2465"/>
        <end position="2474"/>
    </location>
</feature>
<feature type="compositionally biased region" description="Basic and acidic residues" evidence="1">
    <location>
        <begin position="906"/>
        <end position="929"/>
    </location>
</feature>
<feature type="region of interest" description="Disordered" evidence="1">
    <location>
        <begin position="2663"/>
        <end position="2696"/>
    </location>
</feature>
<feature type="compositionally biased region" description="Basic and acidic residues" evidence="1">
    <location>
        <begin position="980"/>
        <end position="995"/>
    </location>
</feature>
<feature type="region of interest" description="Disordered" evidence="1">
    <location>
        <begin position="1119"/>
        <end position="1182"/>
    </location>
</feature>
<feature type="compositionally biased region" description="Polar residues" evidence="1">
    <location>
        <begin position="1564"/>
        <end position="1574"/>
    </location>
</feature>
<feature type="compositionally biased region" description="Polar residues" evidence="1">
    <location>
        <begin position="1120"/>
        <end position="1140"/>
    </location>
</feature>
<feature type="region of interest" description="Disordered" evidence="1">
    <location>
        <begin position="1718"/>
        <end position="1920"/>
    </location>
</feature>
<feature type="compositionally biased region" description="Low complexity" evidence="1">
    <location>
        <begin position="1897"/>
        <end position="1906"/>
    </location>
</feature>
<feature type="compositionally biased region" description="Low complexity" evidence="1">
    <location>
        <begin position="2481"/>
        <end position="2502"/>
    </location>
</feature>
<feature type="compositionally biased region" description="Polar residues" evidence="1">
    <location>
        <begin position="1851"/>
        <end position="1865"/>
    </location>
</feature>
<feature type="compositionally biased region" description="Polar residues" evidence="1">
    <location>
        <begin position="806"/>
        <end position="834"/>
    </location>
</feature>
<feature type="compositionally biased region" description="Basic and acidic residues" evidence="1">
    <location>
        <begin position="1515"/>
        <end position="1541"/>
    </location>
</feature>
<feature type="compositionally biased region" description="Basic and acidic residues" evidence="1">
    <location>
        <begin position="665"/>
        <end position="675"/>
    </location>
</feature>
<feature type="compositionally biased region" description="Basic and acidic residues" evidence="1">
    <location>
        <begin position="2423"/>
        <end position="2432"/>
    </location>
</feature>
<feature type="compositionally biased region" description="Basic and acidic residues" evidence="1">
    <location>
        <begin position="449"/>
        <end position="458"/>
    </location>
</feature>
<feature type="compositionally biased region" description="Pro residues" evidence="1">
    <location>
        <begin position="2633"/>
        <end position="2646"/>
    </location>
</feature>
<feature type="compositionally biased region" description="Polar residues" evidence="1">
    <location>
        <begin position="2075"/>
        <end position="2085"/>
    </location>
</feature>
<feature type="compositionally biased region" description="Basic and acidic residues" evidence="1">
    <location>
        <begin position="1880"/>
        <end position="1895"/>
    </location>
</feature>
<feature type="region of interest" description="Disordered" evidence="1">
    <location>
        <begin position="2616"/>
        <end position="2649"/>
    </location>
</feature>
<feature type="compositionally biased region" description="Low complexity" evidence="1">
    <location>
        <begin position="1277"/>
        <end position="1290"/>
    </location>
</feature>
<feature type="compositionally biased region" description="Polar residues" evidence="1">
    <location>
        <begin position="1988"/>
        <end position="1999"/>
    </location>
</feature>
<feature type="compositionally biased region" description="Basic and acidic residues" evidence="1">
    <location>
        <begin position="643"/>
        <end position="655"/>
    </location>
</feature>
<feature type="region of interest" description="Disordered" evidence="1">
    <location>
        <begin position="1954"/>
        <end position="2002"/>
    </location>
</feature>
<feature type="compositionally biased region" description="Low complexity" evidence="1">
    <location>
        <begin position="2219"/>
        <end position="2233"/>
    </location>
</feature>
<feature type="region of interest" description="Disordered" evidence="1">
    <location>
        <begin position="1"/>
        <end position="28"/>
    </location>
</feature>
<organism evidence="2 3">
    <name type="scientific">Marchantia polymorpha subsp. ruderalis</name>
    <dbReference type="NCBI Taxonomy" id="1480154"/>
    <lineage>
        <taxon>Eukaryota</taxon>
        <taxon>Viridiplantae</taxon>
        <taxon>Streptophyta</taxon>
        <taxon>Embryophyta</taxon>
        <taxon>Marchantiophyta</taxon>
        <taxon>Marchantiopsida</taxon>
        <taxon>Marchantiidae</taxon>
        <taxon>Marchantiales</taxon>
        <taxon>Marchantiaceae</taxon>
        <taxon>Marchantia</taxon>
    </lineage>
</organism>
<feature type="compositionally biased region" description="Low complexity" evidence="1">
    <location>
        <begin position="1976"/>
        <end position="1987"/>
    </location>
</feature>
<feature type="compositionally biased region" description="Basic and acidic residues" evidence="1">
    <location>
        <begin position="744"/>
        <end position="756"/>
    </location>
</feature>
<feature type="compositionally biased region" description="Low complexity" evidence="1">
    <location>
        <begin position="889"/>
        <end position="903"/>
    </location>
</feature>
<evidence type="ECO:0000313" key="3">
    <source>
        <dbReference type="Proteomes" id="UP000077202"/>
    </source>
</evidence>
<feature type="compositionally biased region" description="Low complexity" evidence="1">
    <location>
        <begin position="931"/>
        <end position="948"/>
    </location>
</feature>
<feature type="compositionally biased region" description="Basic and acidic residues" evidence="1">
    <location>
        <begin position="1330"/>
        <end position="1347"/>
    </location>
</feature>
<feature type="compositionally biased region" description="Low complexity" evidence="1">
    <location>
        <begin position="2062"/>
        <end position="2074"/>
    </location>
</feature>